<keyword evidence="3" id="KW-1185">Reference proteome</keyword>
<dbReference type="EMBL" id="ABJB011036147">
    <property type="status" value="NOT_ANNOTATED_CDS"/>
    <property type="molecule type" value="Genomic_DNA"/>
</dbReference>
<dbReference type="InParanoid" id="B7P772"/>
<dbReference type="AlphaFoldDB" id="B7P772"/>
<proteinExistence type="predicted"/>
<dbReference type="HOGENOM" id="CLU_2216426_0_0_1"/>
<dbReference type="InterPro" id="IPR029063">
    <property type="entry name" value="SAM-dependent_MTases_sf"/>
</dbReference>
<dbReference type="PaxDb" id="6945-B7P772"/>
<reference evidence="2" key="2">
    <citation type="submission" date="2020-05" db="UniProtKB">
        <authorList>
            <consortium name="EnsemblMetazoa"/>
        </authorList>
    </citation>
    <scope>IDENTIFICATION</scope>
    <source>
        <strain evidence="2">wikel</strain>
    </source>
</reference>
<sequence length="107" mass="12243">CKPVLTHLAVEDLSRLTPPPLPPFTCPFQNKQVLDLVTIPNAFANIGSEVYRRCRFLAGDWSVLLEHLKEQCYDFILTSETIYSSATYQDLIEIFKKSLKPHGLMYP</sequence>
<dbReference type="OrthoDB" id="1723750at2759"/>
<dbReference type="Proteomes" id="UP000001555">
    <property type="component" value="Unassembled WGS sequence"/>
</dbReference>
<dbReference type="EMBL" id="DS650019">
    <property type="protein sequence ID" value="EEC02444.1"/>
    <property type="molecule type" value="Genomic_DNA"/>
</dbReference>
<dbReference type="VEuPathDB" id="VectorBase:ISCW024035"/>
<organism evidence="1">
    <name type="scientific">Ixodes scapularis</name>
    <name type="common">Black-legged tick</name>
    <name type="synonym">Deer tick</name>
    <dbReference type="NCBI Taxonomy" id="6945"/>
    <lineage>
        <taxon>Eukaryota</taxon>
        <taxon>Metazoa</taxon>
        <taxon>Ecdysozoa</taxon>
        <taxon>Arthropoda</taxon>
        <taxon>Chelicerata</taxon>
        <taxon>Arachnida</taxon>
        <taxon>Acari</taxon>
        <taxon>Parasitiformes</taxon>
        <taxon>Ixodida</taxon>
        <taxon>Ixodoidea</taxon>
        <taxon>Ixodidae</taxon>
        <taxon>Ixodinae</taxon>
        <taxon>Ixodes</taxon>
    </lineage>
</organism>
<protein>
    <submittedName>
        <fullName evidence="1 2">Uncharacterized protein</fullName>
    </submittedName>
</protein>
<feature type="non-terminal residue" evidence="1">
    <location>
        <position position="1"/>
    </location>
</feature>
<dbReference type="EnsemblMetazoa" id="ISCW024035-RA">
    <property type="protein sequence ID" value="ISCW024035-PA"/>
    <property type="gene ID" value="ISCW024035"/>
</dbReference>
<evidence type="ECO:0000313" key="3">
    <source>
        <dbReference type="Proteomes" id="UP000001555"/>
    </source>
</evidence>
<dbReference type="VEuPathDB" id="VectorBase:ISCP_023122"/>
<dbReference type="SUPFAM" id="SSF53335">
    <property type="entry name" value="S-adenosyl-L-methionine-dependent methyltransferases"/>
    <property type="match status" value="1"/>
</dbReference>
<dbReference type="VEuPathDB" id="VectorBase:ISCI024035"/>
<evidence type="ECO:0000313" key="1">
    <source>
        <dbReference type="EMBL" id="EEC02444.1"/>
    </source>
</evidence>
<evidence type="ECO:0000313" key="2">
    <source>
        <dbReference type="EnsemblMetazoa" id="ISCW024035-PA"/>
    </source>
</evidence>
<gene>
    <name evidence="1" type="ORF">IscW_ISCW024035</name>
</gene>
<reference evidence="1 3" key="1">
    <citation type="submission" date="2008-03" db="EMBL/GenBank/DDBJ databases">
        <title>Annotation of Ixodes scapularis.</title>
        <authorList>
            <consortium name="Ixodes scapularis Genome Project Consortium"/>
            <person name="Caler E."/>
            <person name="Hannick L.I."/>
            <person name="Bidwell S."/>
            <person name="Joardar V."/>
            <person name="Thiagarajan M."/>
            <person name="Amedeo P."/>
            <person name="Galinsky K.J."/>
            <person name="Schobel S."/>
            <person name="Inman J."/>
            <person name="Hostetler J."/>
            <person name="Miller J."/>
            <person name="Hammond M."/>
            <person name="Megy K."/>
            <person name="Lawson D."/>
            <person name="Kodira C."/>
            <person name="Sutton G."/>
            <person name="Meyer J."/>
            <person name="Hill C.A."/>
            <person name="Birren B."/>
            <person name="Nene V."/>
            <person name="Collins F."/>
            <person name="Alarcon-Chaidez F."/>
            <person name="Wikel S."/>
            <person name="Strausberg R."/>
        </authorList>
    </citation>
    <scope>NUCLEOTIDE SEQUENCE [LARGE SCALE GENOMIC DNA]</scope>
    <source>
        <strain evidence="3">Wikel</strain>
        <strain evidence="1">Wikel colony</strain>
    </source>
</reference>
<accession>B7P772</accession>
<name>B7P772_IXOSC</name>
<dbReference type="STRING" id="6945.B7P772"/>
<dbReference type="Gene3D" id="3.40.50.150">
    <property type="entry name" value="Vaccinia Virus protein VP39"/>
    <property type="match status" value="1"/>
</dbReference>